<protein>
    <submittedName>
        <fullName evidence="2">Uncharacterized protein</fullName>
    </submittedName>
</protein>
<feature type="non-terminal residue" evidence="2">
    <location>
        <position position="1"/>
    </location>
</feature>
<evidence type="ECO:0000256" key="1">
    <source>
        <dbReference type="SAM" id="Phobius"/>
    </source>
</evidence>
<evidence type="ECO:0000313" key="2">
    <source>
        <dbReference type="EMBL" id="PJF34946.1"/>
    </source>
</evidence>
<comment type="caution">
    <text evidence="2">The sequence shown here is derived from an EMBL/GenBank/DDBJ whole genome shotgun (WGS) entry which is preliminary data.</text>
</comment>
<name>A0A2M8PBN1_9CHLR</name>
<evidence type="ECO:0000313" key="3">
    <source>
        <dbReference type="Proteomes" id="UP000229681"/>
    </source>
</evidence>
<feature type="transmembrane region" description="Helical" evidence="1">
    <location>
        <begin position="30"/>
        <end position="48"/>
    </location>
</feature>
<dbReference type="EMBL" id="PGTM01000238">
    <property type="protein sequence ID" value="PJF34946.1"/>
    <property type="molecule type" value="Genomic_DNA"/>
</dbReference>
<sequence>AAEALVAQGGLAGLLGAIFGAGFIAELPRAVVLLIANVVMFAVATQLLHRYGEAQRAKLGVRTVQPMRAAAMASD</sequence>
<dbReference type="Proteomes" id="UP000229681">
    <property type="component" value="Unassembled WGS sequence"/>
</dbReference>
<reference evidence="2 3" key="1">
    <citation type="submission" date="2017-11" db="EMBL/GenBank/DDBJ databases">
        <title>Evolution of Phototrophy in the Chloroflexi Phylum Driven by Horizontal Gene Transfer.</title>
        <authorList>
            <person name="Ward L.M."/>
            <person name="Hemp J."/>
            <person name="Shih P.M."/>
            <person name="Mcglynn S.E."/>
            <person name="Fischer W."/>
        </authorList>
    </citation>
    <scope>NUCLEOTIDE SEQUENCE [LARGE SCALE GENOMIC DNA]</scope>
    <source>
        <strain evidence="2">JP3_13</strain>
    </source>
</reference>
<proteinExistence type="predicted"/>
<dbReference type="AlphaFoldDB" id="A0A2M8PBN1"/>
<keyword evidence="1" id="KW-1133">Transmembrane helix</keyword>
<organism evidence="2 3">
    <name type="scientific">Candidatus Thermofonsia Clade 1 bacterium</name>
    <dbReference type="NCBI Taxonomy" id="2364210"/>
    <lineage>
        <taxon>Bacteria</taxon>
        <taxon>Bacillati</taxon>
        <taxon>Chloroflexota</taxon>
        <taxon>Candidatus Thermofontia</taxon>
        <taxon>Candidatus Thermofonsia Clade 1</taxon>
    </lineage>
</organism>
<accession>A0A2M8PBN1</accession>
<keyword evidence="1" id="KW-0812">Transmembrane</keyword>
<gene>
    <name evidence="2" type="ORF">CUN49_13100</name>
</gene>
<keyword evidence="1" id="KW-0472">Membrane</keyword>